<evidence type="ECO:0000256" key="1">
    <source>
        <dbReference type="SAM" id="Phobius"/>
    </source>
</evidence>
<dbReference type="AlphaFoldDB" id="A0A6L8VPE9"/>
<keyword evidence="1" id="KW-1133">Transmembrane helix</keyword>
<organism evidence="2 3">
    <name type="scientific">Frigidibacter albus</name>
    <dbReference type="NCBI Taxonomy" id="1465486"/>
    <lineage>
        <taxon>Bacteria</taxon>
        <taxon>Pseudomonadati</taxon>
        <taxon>Pseudomonadota</taxon>
        <taxon>Alphaproteobacteria</taxon>
        <taxon>Rhodobacterales</taxon>
        <taxon>Paracoccaceae</taxon>
        <taxon>Frigidibacter</taxon>
    </lineage>
</organism>
<accession>A0A6L8VPE9</accession>
<dbReference type="Proteomes" id="UP000477083">
    <property type="component" value="Unassembled WGS sequence"/>
</dbReference>
<dbReference type="Pfam" id="PF07784">
    <property type="entry name" value="DUF1622"/>
    <property type="match status" value="1"/>
</dbReference>
<proteinExistence type="predicted"/>
<keyword evidence="3" id="KW-1185">Reference proteome</keyword>
<evidence type="ECO:0000313" key="3">
    <source>
        <dbReference type="Proteomes" id="UP000477083"/>
    </source>
</evidence>
<dbReference type="OrthoDB" id="9812897at2"/>
<reference evidence="2 3" key="1">
    <citation type="submission" date="2020-01" db="EMBL/GenBank/DDBJ databases">
        <title>Frigidibacter albus SP32T (=CGMCC 1.13995T).</title>
        <authorList>
            <person name="Liao X."/>
        </authorList>
    </citation>
    <scope>NUCLEOTIDE SEQUENCE [LARGE SCALE GENOMIC DNA]</scope>
    <source>
        <strain evidence="2 3">SP32</strain>
    </source>
</reference>
<dbReference type="InterPro" id="IPR012427">
    <property type="entry name" value="DUF1622"/>
</dbReference>
<dbReference type="PANTHER" id="PTHR38468">
    <property type="entry name" value="SLL0939 PROTEIN"/>
    <property type="match status" value="1"/>
</dbReference>
<gene>
    <name evidence="2" type="ORF">GS660_18205</name>
</gene>
<name>A0A6L8VPE9_9RHOB</name>
<dbReference type="RefSeq" id="WP_161348409.1">
    <property type="nucleotide sequence ID" value="NZ_BMGW01000014.1"/>
</dbReference>
<feature type="transmembrane region" description="Helical" evidence="1">
    <location>
        <begin position="20"/>
        <end position="38"/>
    </location>
</feature>
<dbReference type="PANTHER" id="PTHR38468:SF1">
    <property type="entry name" value="SLL0939 PROTEIN"/>
    <property type="match status" value="1"/>
</dbReference>
<comment type="caution">
    <text evidence="2">The sequence shown here is derived from an EMBL/GenBank/DDBJ whole genome shotgun (WGS) entry which is preliminary data.</text>
</comment>
<dbReference type="EMBL" id="WWNR01000014">
    <property type="protein sequence ID" value="MZQ91030.1"/>
    <property type="molecule type" value="Genomic_DNA"/>
</dbReference>
<feature type="transmembrane region" description="Helical" evidence="1">
    <location>
        <begin position="59"/>
        <end position="77"/>
    </location>
</feature>
<keyword evidence="1" id="KW-0812">Transmembrane</keyword>
<protein>
    <submittedName>
        <fullName evidence="2">DUF1622 domain-containing protein</fullName>
    </submittedName>
</protein>
<evidence type="ECO:0000313" key="2">
    <source>
        <dbReference type="EMBL" id="MZQ91030.1"/>
    </source>
</evidence>
<sequence length="125" mass="13781">MDSLLAETLHWITRGIEVAGVLVILAGLAAGTIGYLTGPGDQDPEERFRLYRARLGRSILLGLEFLVAADIVNTVAVEPSLRSLAVLGGIVAIRTFLSLSLEVEIDGRWPWQKQERREAERGRQD</sequence>
<keyword evidence="1" id="KW-0472">Membrane</keyword>